<comment type="caution">
    <text evidence="1">The sequence shown here is derived from an EMBL/GenBank/DDBJ whole genome shotgun (WGS) entry which is preliminary data.</text>
</comment>
<dbReference type="Proteomes" id="UP000182062">
    <property type="component" value="Unassembled WGS sequence"/>
</dbReference>
<evidence type="ECO:0000313" key="1">
    <source>
        <dbReference type="EMBL" id="OIU70769.1"/>
    </source>
</evidence>
<reference evidence="1 2" key="1">
    <citation type="submission" date="2016-09" db="EMBL/GenBank/DDBJ databases">
        <title>Bacillus aquimaris SAMM genome sequence reveals colonization and biosurfactant production capacities.</title>
        <authorList>
            <person name="Waghmode S.R."/>
            <person name="Suryavanshi M.V."/>
        </authorList>
    </citation>
    <scope>NUCLEOTIDE SEQUENCE [LARGE SCALE GENOMIC DNA]</scope>
    <source>
        <strain evidence="1 2">SAMM</strain>
    </source>
</reference>
<evidence type="ECO:0000313" key="2">
    <source>
        <dbReference type="Proteomes" id="UP000182062"/>
    </source>
</evidence>
<protein>
    <submittedName>
        <fullName evidence="1">Uncharacterized protein</fullName>
    </submittedName>
</protein>
<sequence length="83" mass="9754">MRNLSNLVSNLRIWDDNLSNLIINLSIFRFFLSILRIIPSLGKLRDLSAAPYDKFCLPGGSWQVFETKRFLNEEKRIIINKKE</sequence>
<keyword evidence="2" id="KW-1185">Reference proteome</keyword>
<gene>
    <name evidence="1" type="ORF">BHE18_19850</name>
</gene>
<dbReference type="AlphaFoldDB" id="A0A1J6WY04"/>
<organism evidence="1 2">
    <name type="scientific">Rossellomorea aquimaris</name>
    <dbReference type="NCBI Taxonomy" id="189382"/>
    <lineage>
        <taxon>Bacteria</taxon>
        <taxon>Bacillati</taxon>
        <taxon>Bacillota</taxon>
        <taxon>Bacilli</taxon>
        <taxon>Bacillales</taxon>
        <taxon>Bacillaceae</taxon>
        <taxon>Rossellomorea</taxon>
    </lineage>
</organism>
<dbReference type="EMBL" id="MINN01000096">
    <property type="protein sequence ID" value="OIU70769.1"/>
    <property type="molecule type" value="Genomic_DNA"/>
</dbReference>
<proteinExistence type="predicted"/>
<accession>A0A1J6WY04</accession>
<name>A0A1J6WY04_9BACI</name>